<evidence type="ECO:0000313" key="2">
    <source>
        <dbReference type="EMBL" id="OPJ84020.1"/>
    </source>
</evidence>
<evidence type="ECO:0000256" key="1">
    <source>
        <dbReference type="SAM" id="MobiDB-lite"/>
    </source>
</evidence>
<sequence>MLLDKSPDLEPPGTHLQGPLVLDGDVMSIPRSSPSAAGGSQSAENSPAFSVAFGGPPDLQGSGNPSPKPNSPAAPATEARSEMTESVLPEKSEVL</sequence>
<dbReference type="EMBL" id="LSYS01003057">
    <property type="protein sequence ID" value="OPJ84020.1"/>
    <property type="molecule type" value="Genomic_DNA"/>
</dbReference>
<protein>
    <submittedName>
        <fullName evidence="2">Uncharacterized protein</fullName>
    </submittedName>
</protein>
<reference evidence="2 3" key="1">
    <citation type="submission" date="2016-02" db="EMBL/GenBank/DDBJ databases">
        <title>Band-tailed pigeon sequencing and assembly.</title>
        <authorList>
            <person name="Soares A.E."/>
            <person name="Novak B.J."/>
            <person name="Rice E.S."/>
            <person name="O'Connell B."/>
            <person name="Chang D."/>
            <person name="Weber S."/>
            <person name="Shapiro B."/>
        </authorList>
    </citation>
    <scope>NUCLEOTIDE SEQUENCE [LARGE SCALE GENOMIC DNA]</scope>
    <source>
        <strain evidence="2">BTP2013</strain>
        <tissue evidence="2">Blood</tissue>
    </source>
</reference>
<dbReference type="AlphaFoldDB" id="A0A1V4KHR7"/>
<proteinExistence type="predicted"/>
<comment type="caution">
    <text evidence="2">The sequence shown here is derived from an EMBL/GenBank/DDBJ whole genome shotgun (WGS) entry which is preliminary data.</text>
</comment>
<organism evidence="2 3">
    <name type="scientific">Patagioenas fasciata monilis</name>
    <dbReference type="NCBI Taxonomy" id="372326"/>
    <lineage>
        <taxon>Eukaryota</taxon>
        <taxon>Metazoa</taxon>
        <taxon>Chordata</taxon>
        <taxon>Craniata</taxon>
        <taxon>Vertebrata</taxon>
        <taxon>Euteleostomi</taxon>
        <taxon>Archelosauria</taxon>
        <taxon>Archosauria</taxon>
        <taxon>Dinosauria</taxon>
        <taxon>Saurischia</taxon>
        <taxon>Theropoda</taxon>
        <taxon>Coelurosauria</taxon>
        <taxon>Aves</taxon>
        <taxon>Neognathae</taxon>
        <taxon>Neoaves</taxon>
        <taxon>Columbimorphae</taxon>
        <taxon>Columbiformes</taxon>
        <taxon>Columbidae</taxon>
        <taxon>Patagioenas</taxon>
    </lineage>
</organism>
<gene>
    <name evidence="2" type="ORF">AV530_015543</name>
</gene>
<name>A0A1V4KHR7_PATFA</name>
<keyword evidence="3" id="KW-1185">Reference proteome</keyword>
<accession>A0A1V4KHR7</accession>
<dbReference type="Proteomes" id="UP000190648">
    <property type="component" value="Unassembled WGS sequence"/>
</dbReference>
<feature type="region of interest" description="Disordered" evidence="1">
    <location>
        <begin position="1"/>
        <end position="95"/>
    </location>
</feature>
<feature type="compositionally biased region" description="Basic and acidic residues" evidence="1">
    <location>
        <begin position="79"/>
        <end position="95"/>
    </location>
</feature>
<feature type="compositionally biased region" description="Low complexity" evidence="1">
    <location>
        <begin position="28"/>
        <end position="43"/>
    </location>
</feature>
<evidence type="ECO:0000313" key="3">
    <source>
        <dbReference type="Proteomes" id="UP000190648"/>
    </source>
</evidence>